<keyword evidence="5" id="KW-0812">Transmembrane</keyword>
<accession>A0A6J1C8P9</accession>
<reference evidence="12" key="1">
    <citation type="submission" date="2025-08" db="UniProtKB">
        <authorList>
            <consortium name="RefSeq"/>
        </authorList>
    </citation>
    <scope>IDENTIFICATION</scope>
    <source>
        <strain evidence="12">OHB3-1</strain>
    </source>
</reference>
<dbReference type="GeneID" id="111009003"/>
<dbReference type="AlphaFoldDB" id="A0A6J1C8P9"/>
<dbReference type="PANTHER" id="PTHR47379">
    <property type="entry name" value="SIALYLTRANSFERASE-LIKE PROTEIN 2"/>
    <property type="match status" value="1"/>
</dbReference>
<keyword evidence="6" id="KW-0735">Signal-anchor</keyword>
<proteinExistence type="inferred from homology"/>
<keyword evidence="11" id="KW-1185">Reference proteome</keyword>
<evidence type="ECO:0000256" key="3">
    <source>
        <dbReference type="ARBA" id="ARBA00022676"/>
    </source>
</evidence>
<evidence type="ECO:0000256" key="1">
    <source>
        <dbReference type="ARBA" id="ARBA00004323"/>
    </source>
</evidence>
<dbReference type="InterPro" id="IPR001675">
    <property type="entry name" value="Glyco_trans_29"/>
</dbReference>
<dbReference type="Pfam" id="PF00777">
    <property type="entry name" value="Glyco_transf_29"/>
    <property type="match status" value="1"/>
</dbReference>
<evidence type="ECO:0000256" key="7">
    <source>
        <dbReference type="ARBA" id="ARBA00022989"/>
    </source>
</evidence>
<dbReference type="KEGG" id="mcha:111009003"/>
<evidence type="ECO:0000256" key="4">
    <source>
        <dbReference type="ARBA" id="ARBA00022679"/>
    </source>
</evidence>
<dbReference type="GO" id="GO:0000139">
    <property type="term" value="C:Golgi membrane"/>
    <property type="evidence" value="ECO:0007669"/>
    <property type="project" value="UniProtKB-SubCell"/>
</dbReference>
<name>A0A6J1C8P9_MOMCH</name>
<dbReference type="GO" id="GO:0009846">
    <property type="term" value="P:pollen germination"/>
    <property type="evidence" value="ECO:0007669"/>
    <property type="project" value="UniProtKB-ARBA"/>
</dbReference>
<evidence type="ECO:0000313" key="12">
    <source>
        <dbReference type="RefSeq" id="XP_022137597.1"/>
    </source>
</evidence>
<keyword evidence="9" id="KW-0472">Membrane</keyword>
<evidence type="ECO:0000256" key="6">
    <source>
        <dbReference type="ARBA" id="ARBA00022968"/>
    </source>
</evidence>
<organism evidence="11 12">
    <name type="scientific">Momordica charantia</name>
    <name type="common">Bitter gourd</name>
    <name type="synonym">Balsam pear</name>
    <dbReference type="NCBI Taxonomy" id="3673"/>
    <lineage>
        <taxon>Eukaryota</taxon>
        <taxon>Viridiplantae</taxon>
        <taxon>Streptophyta</taxon>
        <taxon>Embryophyta</taxon>
        <taxon>Tracheophyta</taxon>
        <taxon>Spermatophyta</taxon>
        <taxon>Magnoliopsida</taxon>
        <taxon>eudicotyledons</taxon>
        <taxon>Gunneridae</taxon>
        <taxon>Pentapetalae</taxon>
        <taxon>rosids</taxon>
        <taxon>fabids</taxon>
        <taxon>Cucurbitales</taxon>
        <taxon>Cucurbitaceae</taxon>
        <taxon>Momordiceae</taxon>
        <taxon>Momordica</taxon>
    </lineage>
</organism>
<evidence type="ECO:0000256" key="5">
    <source>
        <dbReference type="ARBA" id="ARBA00022692"/>
    </source>
</evidence>
<comment type="similarity">
    <text evidence="2">Belongs to the glycosyltransferase 29 family.</text>
</comment>
<keyword evidence="4" id="KW-0808">Transferase</keyword>
<dbReference type="PANTHER" id="PTHR47379:SF3">
    <property type="entry name" value="SIALYLTRANSFERASE-LIKE PROTEIN 2"/>
    <property type="match status" value="1"/>
</dbReference>
<keyword evidence="7" id="KW-1133">Transmembrane helix</keyword>
<dbReference type="GO" id="GO:0008373">
    <property type="term" value="F:sialyltransferase activity"/>
    <property type="evidence" value="ECO:0007669"/>
    <property type="project" value="InterPro"/>
</dbReference>
<dbReference type="RefSeq" id="XP_022137597.1">
    <property type="nucleotide sequence ID" value="XM_022281905.1"/>
</dbReference>
<keyword evidence="8" id="KW-0333">Golgi apparatus</keyword>
<evidence type="ECO:0000256" key="9">
    <source>
        <dbReference type="ARBA" id="ARBA00023136"/>
    </source>
</evidence>
<dbReference type="GO" id="GO:0009860">
    <property type="term" value="P:pollen tube growth"/>
    <property type="evidence" value="ECO:0007669"/>
    <property type="project" value="UniProtKB-ARBA"/>
</dbReference>
<dbReference type="CDD" id="cd19952">
    <property type="entry name" value="GT29"/>
    <property type="match status" value="1"/>
</dbReference>
<protein>
    <submittedName>
        <fullName evidence="12">Sialyltransferase-like protein 2</fullName>
    </submittedName>
</protein>
<evidence type="ECO:0000256" key="2">
    <source>
        <dbReference type="ARBA" id="ARBA00006003"/>
    </source>
</evidence>
<dbReference type="OrthoDB" id="10264956at2759"/>
<gene>
    <name evidence="12" type="primary">LOC111009003</name>
</gene>
<dbReference type="InterPro" id="IPR038578">
    <property type="entry name" value="GT29-like_sf"/>
</dbReference>
<evidence type="ECO:0000256" key="8">
    <source>
        <dbReference type="ARBA" id="ARBA00023034"/>
    </source>
</evidence>
<evidence type="ECO:0000256" key="10">
    <source>
        <dbReference type="ARBA" id="ARBA00023180"/>
    </source>
</evidence>
<sequence>MRLLQLAFVVALASGFAAILIYINGVSDLYGGYQLSEQDFEALQSLQSSFQKCVSANGLGLQAVGGGDYCLVSMRFPQDTIPKWKDPKTGELEGLSYEFNLCEAVATWEQVRNSTTILTREYIDGLPNGWEEYAWRRINKGVLLNRCENRTLCMEKLSLVLPETPPYVPKQYRRCAVVGNSGDLLKTKFGKEIDGFDVVIRENGAPIQNYTEHVGKKSTFRLLNRGSAKALDKVVELDETRKEVLLIKTTIHDIMNKMIQEVPIKNPVYLMLGASFGSAAKGTGLKALEFALSICDSVDMYGFTVDPGYKEWTRYFSESRQGHTPLHGRAYYQMMECLGLVKIHSPMRPDPNRVVKWVPSRNMVTAARVASEKRLRRVGAGSGDPLAACSITKKQIRSKPLSISSLRKPAAAHQKFVRGATMYPLEHSPGHGLLCTVPPS</sequence>
<evidence type="ECO:0000313" key="11">
    <source>
        <dbReference type="Proteomes" id="UP000504603"/>
    </source>
</evidence>
<keyword evidence="3" id="KW-0328">Glycosyltransferase</keyword>
<keyword evidence="10" id="KW-0325">Glycoprotein</keyword>
<comment type="subcellular location">
    <subcellularLocation>
        <location evidence="1">Golgi apparatus membrane</location>
        <topology evidence="1">Single-pass type II membrane protein</topology>
    </subcellularLocation>
</comment>
<dbReference type="Proteomes" id="UP000504603">
    <property type="component" value="Unplaced"/>
</dbReference>
<dbReference type="Gene3D" id="3.90.1480.20">
    <property type="entry name" value="Glycosyl transferase family 29"/>
    <property type="match status" value="1"/>
</dbReference>
<dbReference type="FunFam" id="3.90.1480.20:FF:000019">
    <property type="entry name" value="Glycosyl transferase family 29 protein"/>
    <property type="match status" value="1"/>
</dbReference>